<protein>
    <submittedName>
        <fullName evidence="3">UDP-N-acetylglucosamine 2-epimerase (Non-hydrolysing)</fullName>
    </submittedName>
</protein>
<dbReference type="InterPro" id="IPR003331">
    <property type="entry name" value="UDP_GlcNAc_Epimerase_2_dom"/>
</dbReference>
<evidence type="ECO:0000256" key="1">
    <source>
        <dbReference type="RuleBase" id="RU003513"/>
    </source>
</evidence>
<dbReference type="RefSeq" id="WP_085216671.1">
    <property type="nucleotide sequence ID" value="NZ_FXAM01000003.1"/>
</dbReference>
<dbReference type="EMBL" id="FXAM01000003">
    <property type="protein sequence ID" value="SMF97650.1"/>
    <property type="molecule type" value="Genomic_DNA"/>
</dbReference>
<reference evidence="3 4" key="1">
    <citation type="submission" date="2016-12" db="EMBL/GenBank/DDBJ databases">
        <authorList>
            <person name="Song W.-J."/>
            <person name="Kurnit D.M."/>
        </authorList>
    </citation>
    <scope>NUCLEOTIDE SEQUENCE [LARGE SCALE GENOMIC DNA]</scope>
    <source>
        <strain evidence="3 4">175</strain>
    </source>
</reference>
<organism evidence="3 4">
    <name type="scientific">Methylomagnum ishizawai</name>
    <dbReference type="NCBI Taxonomy" id="1760988"/>
    <lineage>
        <taxon>Bacteria</taxon>
        <taxon>Pseudomonadati</taxon>
        <taxon>Pseudomonadota</taxon>
        <taxon>Gammaproteobacteria</taxon>
        <taxon>Methylococcales</taxon>
        <taxon>Methylococcaceae</taxon>
        <taxon>Methylomagnum</taxon>
    </lineage>
</organism>
<name>A0A1Y6D5D9_9GAMM</name>
<evidence type="ECO:0000313" key="3">
    <source>
        <dbReference type="EMBL" id="SMF97650.1"/>
    </source>
</evidence>
<dbReference type="OrthoDB" id="9803238at2"/>
<dbReference type="Gene3D" id="3.40.50.2000">
    <property type="entry name" value="Glycogen Phosphorylase B"/>
    <property type="match status" value="2"/>
</dbReference>
<sequence>MATQHAPRPELDLVAGARPNFMKIAPIIRALERRASGLGWRLIHTGQHYDREMSGVFFEELGIPAPDLALDVGSGSHAEQTAKVMVAFERACLERRPAAVVVVGDVNSTLAAALVAKKLGIPVAHVEAGLRSRDWSMPEEVNRVATDAIADHLFVTERSGVDNLRAEGKPPGSIHFVGHVMIDNLFFQLGQLERADRTGWVSTHFKREYPRYGVATLHRPANVDDPATLSRLLGALGEIAKDLPLLFPVHPRTRRNLEALGIALHPAIQLAPPLAYMDFLNLWKDAALVLTDSGGLQEETTALGVPCLTLRDNTERPITLTQGTNVLVGTDHAAIMREARRALAGGTRPGACPELWDGRAAERIVDILAERLS</sequence>
<dbReference type="GO" id="GO:0016853">
    <property type="term" value="F:isomerase activity"/>
    <property type="evidence" value="ECO:0007669"/>
    <property type="project" value="UniProtKB-KW"/>
</dbReference>
<dbReference type="PANTHER" id="PTHR43174">
    <property type="entry name" value="UDP-N-ACETYLGLUCOSAMINE 2-EPIMERASE"/>
    <property type="match status" value="1"/>
</dbReference>
<dbReference type="Pfam" id="PF02350">
    <property type="entry name" value="Epimerase_2"/>
    <property type="match status" value="1"/>
</dbReference>
<dbReference type="AlphaFoldDB" id="A0A1Y6D5D9"/>
<evidence type="ECO:0000313" key="4">
    <source>
        <dbReference type="Proteomes" id="UP000192923"/>
    </source>
</evidence>
<dbReference type="SUPFAM" id="SSF53756">
    <property type="entry name" value="UDP-Glycosyltransferase/glycogen phosphorylase"/>
    <property type="match status" value="1"/>
</dbReference>
<dbReference type="NCBIfam" id="TIGR00236">
    <property type="entry name" value="wecB"/>
    <property type="match status" value="1"/>
</dbReference>
<feature type="domain" description="UDP-N-acetylglucosamine 2-epimerase" evidence="2">
    <location>
        <begin position="35"/>
        <end position="368"/>
    </location>
</feature>
<keyword evidence="1" id="KW-0413">Isomerase</keyword>
<gene>
    <name evidence="3" type="ORF">SAMN02949497_0220</name>
</gene>
<dbReference type="STRING" id="1760988.SAMN02949497_0220"/>
<dbReference type="CDD" id="cd03786">
    <property type="entry name" value="GTB_UDP-GlcNAc_2-Epimerase"/>
    <property type="match status" value="1"/>
</dbReference>
<keyword evidence="4" id="KW-1185">Reference proteome</keyword>
<evidence type="ECO:0000259" key="2">
    <source>
        <dbReference type="Pfam" id="PF02350"/>
    </source>
</evidence>
<accession>A0A1Y6D5D9</accession>
<dbReference type="Proteomes" id="UP000192923">
    <property type="component" value="Unassembled WGS sequence"/>
</dbReference>
<dbReference type="PANTHER" id="PTHR43174:SF1">
    <property type="entry name" value="UDP-N-ACETYLGLUCOSAMINE 2-EPIMERASE"/>
    <property type="match status" value="1"/>
</dbReference>
<proteinExistence type="inferred from homology"/>
<comment type="similarity">
    <text evidence="1">Belongs to the UDP-N-acetylglucosamine 2-epimerase family.</text>
</comment>
<dbReference type="InterPro" id="IPR029767">
    <property type="entry name" value="WecB-like"/>
</dbReference>